<protein>
    <submittedName>
        <fullName evidence="2">Uncharacterized protein</fullName>
    </submittedName>
</protein>
<reference evidence="2" key="1">
    <citation type="journal article" date="2015" name="Nature">
        <title>Complex archaea that bridge the gap between prokaryotes and eukaryotes.</title>
        <authorList>
            <person name="Spang A."/>
            <person name="Saw J.H."/>
            <person name="Jorgensen S.L."/>
            <person name="Zaremba-Niedzwiedzka K."/>
            <person name="Martijn J."/>
            <person name="Lind A.E."/>
            <person name="van Eijk R."/>
            <person name="Schleper C."/>
            <person name="Guy L."/>
            <person name="Ettema T.J."/>
        </authorList>
    </citation>
    <scope>NUCLEOTIDE SEQUENCE</scope>
</reference>
<dbReference type="EMBL" id="LAZR01062434">
    <property type="protein sequence ID" value="KKK61517.1"/>
    <property type="molecule type" value="Genomic_DNA"/>
</dbReference>
<proteinExistence type="predicted"/>
<sequence>MQQEEDADVRRLLEELEETSGPIVYHPGGWENSVPSEIKAQVLLERMALVLQGEELASDAEAICYLYTYSLSVPMDGEWTEIYSWLVTQWRPELKEVLDSPEQLTEQQMDQILQMKRHLRETSQRMRKQSKEETMPETLTIIMKVRDDSVAVGVGKDGHDPVMTRVAGGLAEVLPTIPTLVEEANAQWEVSKQNPAYKAPKAPRATGKATAPPAAAPQAAVATETPEPEA</sequence>
<gene>
    <name evidence="2" type="ORF">LCGC14_3013530</name>
</gene>
<comment type="caution">
    <text evidence="2">The sequence shown here is derived from an EMBL/GenBank/DDBJ whole genome shotgun (WGS) entry which is preliminary data.</text>
</comment>
<name>A0A0F8WXF7_9ZZZZ</name>
<accession>A0A0F8WXF7</accession>
<dbReference type="AlphaFoldDB" id="A0A0F8WXF7"/>
<feature type="compositionally biased region" description="Low complexity" evidence="1">
    <location>
        <begin position="198"/>
        <end position="230"/>
    </location>
</feature>
<organism evidence="2">
    <name type="scientific">marine sediment metagenome</name>
    <dbReference type="NCBI Taxonomy" id="412755"/>
    <lineage>
        <taxon>unclassified sequences</taxon>
        <taxon>metagenomes</taxon>
        <taxon>ecological metagenomes</taxon>
    </lineage>
</organism>
<evidence type="ECO:0000313" key="2">
    <source>
        <dbReference type="EMBL" id="KKK61517.1"/>
    </source>
</evidence>
<evidence type="ECO:0000256" key="1">
    <source>
        <dbReference type="SAM" id="MobiDB-lite"/>
    </source>
</evidence>
<feature type="region of interest" description="Disordered" evidence="1">
    <location>
        <begin position="190"/>
        <end position="230"/>
    </location>
</feature>
<feature type="non-terminal residue" evidence="2">
    <location>
        <position position="230"/>
    </location>
</feature>